<feature type="compositionally biased region" description="Polar residues" evidence="1">
    <location>
        <begin position="257"/>
        <end position="267"/>
    </location>
</feature>
<dbReference type="PANTHER" id="PTHR45090:SF4">
    <property type="entry name" value="J DOMAIN-CONTAINING PROTEIN"/>
    <property type="match status" value="1"/>
</dbReference>
<dbReference type="PROSITE" id="PS50076">
    <property type="entry name" value="DNAJ_2"/>
    <property type="match status" value="1"/>
</dbReference>
<dbReference type="SUPFAM" id="SSF46565">
    <property type="entry name" value="Chaperone J-domain"/>
    <property type="match status" value="1"/>
</dbReference>
<protein>
    <recommendedName>
        <fullName evidence="2">J domain-containing protein</fullName>
    </recommendedName>
</protein>
<dbReference type="EMBL" id="NAJN01001252">
    <property type="protein sequence ID" value="TKA64527.1"/>
    <property type="molecule type" value="Genomic_DNA"/>
</dbReference>
<feature type="compositionally biased region" description="Polar residues" evidence="1">
    <location>
        <begin position="193"/>
        <end position="220"/>
    </location>
</feature>
<evidence type="ECO:0000259" key="2">
    <source>
        <dbReference type="PROSITE" id="PS50076"/>
    </source>
</evidence>
<dbReference type="PANTHER" id="PTHR45090">
    <property type="entry name" value="CHAPERONE PROTEIN DNAJ 20 CHLOROPLASTIC"/>
    <property type="match status" value="1"/>
</dbReference>
<feature type="compositionally biased region" description="Basic and acidic residues" evidence="1">
    <location>
        <begin position="124"/>
        <end position="133"/>
    </location>
</feature>
<dbReference type="InterPro" id="IPR053232">
    <property type="entry name" value="DnaJ_C/III_chloroplastic"/>
</dbReference>
<feature type="compositionally biased region" description="Basic residues" evidence="1">
    <location>
        <begin position="85"/>
        <end position="99"/>
    </location>
</feature>
<dbReference type="SMART" id="SM00271">
    <property type="entry name" value="DnaJ"/>
    <property type="match status" value="1"/>
</dbReference>
<name>A0A4U0WNS5_9PEZI</name>
<keyword evidence="4" id="KW-1185">Reference proteome</keyword>
<feature type="compositionally biased region" description="Basic and acidic residues" evidence="1">
    <location>
        <begin position="148"/>
        <end position="191"/>
    </location>
</feature>
<proteinExistence type="predicted"/>
<gene>
    <name evidence="3" type="ORF">B0A49_10081</name>
</gene>
<evidence type="ECO:0000256" key="1">
    <source>
        <dbReference type="SAM" id="MobiDB-lite"/>
    </source>
</evidence>
<sequence length="338" mass="37998">MSFTNHYAALSLPTDVEILEIKQAHRKLVLEYHPDKVSDHKCVDSAVARFRQAHEAFEVLREPTLRTRYDRKYADELSSYMRTLGKTHGRRKAPLRKAKREGVRKSAKERTAEKKMQKKAAAARKNEKTGRENDDQDFTSEESGARSGNEHHYKEAEAVADQDRKEEAANRRAEAAVNQEKPRTTTADRTRSPHNTNSKGKSEANNQCSTDDANGPNTKSADAPRATKLKPGSAKWQAWYARDKTAAKASGKEAEKTATTAGVTPQFSAHRPAGCSVAVPGIPKVESVRMESYWGRTLGFWELWDDLGDRLEYDSREELGCGWEDFKGDEEEIGGERE</sequence>
<comment type="caution">
    <text evidence="3">The sequence shown here is derived from an EMBL/GenBank/DDBJ whole genome shotgun (WGS) entry which is preliminary data.</text>
</comment>
<dbReference type="InterPro" id="IPR001623">
    <property type="entry name" value="DnaJ_domain"/>
</dbReference>
<dbReference type="Proteomes" id="UP000308768">
    <property type="component" value="Unassembled WGS sequence"/>
</dbReference>
<organism evidence="3 4">
    <name type="scientific">Cryomyces minteri</name>
    <dbReference type="NCBI Taxonomy" id="331657"/>
    <lineage>
        <taxon>Eukaryota</taxon>
        <taxon>Fungi</taxon>
        <taxon>Dikarya</taxon>
        <taxon>Ascomycota</taxon>
        <taxon>Pezizomycotina</taxon>
        <taxon>Dothideomycetes</taxon>
        <taxon>Dothideomycetes incertae sedis</taxon>
        <taxon>Cryomyces</taxon>
    </lineage>
</organism>
<dbReference type="InterPro" id="IPR036869">
    <property type="entry name" value="J_dom_sf"/>
</dbReference>
<evidence type="ECO:0000313" key="3">
    <source>
        <dbReference type="EMBL" id="TKA64527.1"/>
    </source>
</evidence>
<dbReference type="Gene3D" id="1.10.287.110">
    <property type="entry name" value="DnaJ domain"/>
    <property type="match status" value="1"/>
</dbReference>
<dbReference type="PRINTS" id="PR00625">
    <property type="entry name" value="JDOMAIN"/>
</dbReference>
<reference evidence="3 4" key="1">
    <citation type="submission" date="2017-03" db="EMBL/GenBank/DDBJ databases">
        <title>Genomes of endolithic fungi from Antarctica.</title>
        <authorList>
            <person name="Coleine C."/>
            <person name="Masonjones S."/>
            <person name="Stajich J.E."/>
        </authorList>
    </citation>
    <scope>NUCLEOTIDE SEQUENCE [LARGE SCALE GENOMIC DNA]</scope>
    <source>
        <strain evidence="3 4">CCFEE 5187</strain>
    </source>
</reference>
<dbReference type="STRING" id="331657.A0A4U0WNS5"/>
<accession>A0A4U0WNS5</accession>
<feature type="domain" description="J" evidence="2">
    <location>
        <begin position="5"/>
        <end position="73"/>
    </location>
</feature>
<dbReference type="OrthoDB" id="10250354at2759"/>
<dbReference type="AlphaFoldDB" id="A0A4U0WNS5"/>
<feature type="region of interest" description="Disordered" evidence="1">
    <location>
        <begin position="82"/>
        <end position="273"/>
    </location>
</feature>
<feature type="compositionally biased region" description="Basic and acidic residues" evidence="1">
    <location>
        <begin position="241"/>
        <end position="256"/>
    </location>
</feature>
<feature type="compositionally biased region" description="Basic and acidic residues" evidence="1">
    <location>
        <begin position="100"/>
        <end position="115"/>
    </location>
</feature>
<dbReference type="CDD" id="cd06257">
    <property type="entry name" value="DnaJ"/>
    <property type="match status" value="1"/>
</dbReference>
<dbReference type="Pfam" id="PF00226">
    <property type="entry name" value="DnaJ"/>
    <property type="match status" value="1"/>
</dbReference>
<evidence type="ECO:0000313" key="4">
    <source>
        <dbReference type="Proteomes" id="UP000308768"/>
    </source>
</evidence>